<name>A0ABU6GNB4_9BACL</name>
<dbReference type="SUPFAM" id="SSF51735">
    <property type="entry name" value="NAD(P)-binding Rossmann-fold domains"/>
    <property type="match status" value="1"/>
</dbReference>
<dbReference type="PANTHER" id="PTHR43639:SF1">
    <property type="entry name" value="SHORT-CHAIN DEHYDROGENASE_REDUCTASE FAMILY PROTEIN"/>
    <property type="match status" value="1"/>
</dbReference>
<evidence type="ECO:0000256" key="2">
    <source>
        <dbReference type="ARBA" id="ARBA00023002"/>
    </source>
</evidence>
<sequence>MPIDLSGKTVLITGATGQLGRVMARTLAQAGANTVLHYHGNAAKAAELKTEIEALGRACVTVQADITDFQAVQLMSENALNALGKVDIVVANAVIQYEWTSILEQPLEDYRSQFESCVLQSVHLAKTFAPAMIERGQGRFIGINTECAMQNFPGQSAYTAGKRGMDGIYRVLAKEIGEYGITVNQVAPGWTISEKDRENNSEHQASYSQHVPLKRRGTDQEIANTVLFLASDLASYITGAYIPVCGGNVIPSI</sequence>
<evidence type="ECO:0000313" key="4">
    <source>
        <dbReference type="Proteomes" id="UP001344632"/>
    </source>
</evidence>
<dbReference type="RefSeq" id="WP_326087854.1">
    <property type="nucleotide sequence ID" value="NZ_JARLKZ010000005.1"/>
</dbReference>
<dbReference type="InterPro" id="IPR036291">
    <property type="entry name" value="NAD(P)-bd_dom_sf"/>
</dbReference>
<comment type="caution">
    <text evidence="3">The sequence shown here is derived from an EMBL/GenBank/DDBJ whole genome shotgun (WGS) entry which is preliminary data.</text>
</comment>
<evidence type="ECO:0000256" key="1">
    <source>
        <dbReference type="ARBA" id="ARBA00006484"/>
    </source>
</evidence>
<keyword evidence="2" id="KW-0560">Oxidoreductase</keyword>
<dbReference type="Gene3D" id="3.40.50.720">
    <property type="entry name" value="NAD(P)-binding Rossmann-like Domain"/>
    <property type="match status" value="1"/>
</dbReference>
<organism evidence="3 4">
    <name type="scientific">Paenibacillus dokdonensis</name>
    <dbReference type="NCBI Taxonomy" id="2567944"/>
    <lineage>
        <taxon>Bacteria</taxon>
        <taxon>Bacillati</taxon>
        <taxon>Bacillota</taxon>
        <taxon>Bacilli</taxon>
        <taxon>Bacillales</taxon>
        <taxon>Paenibacillaceae</taxon>
        <taxon>Paenibacillus</taxon>
    </lineage>
</organism>
<reference evidence="3 4" key="1">
    <citation type="submission" date="2023-03" db="EMBL/GenBank/DDBJ databases">
        <title>Bacillus Genome Sequencing.</title>
        <authorList>
            <person name="Dunlap C."/>
        </authorList>
    </citation>
    <scope>NUCLEOTIDE SEQUENCE [LARGE SCALE GENOMIC DNA]</scope>
    <source>
        <strain evidence="3 4">BD-525</strain>
    </source>
</reference>
<dbReference type="PANTHER" id="PTHR43639">
    <property type="entry name" value="OXIDOREDUCTASE, SHORT-CHAIN DEHYDROGENASE/REDUCTASE FAMILY (AFU_ORTHOLOGUE AFUA_5G02870)"/>
    <property type="match status" value="1"/>
</dbReference>
<accession>A0ABU6GNB4</accession>
<dbReference type="Pfam" id="PF13561">
    <property type="entry name" value="adh_short_C2"/>
    <property type="match status" value="1"/>
</dbReference>
<keyword evidence="4" id="KW-1185">Reference proteome</keyword>
<dbReference type="Proteomes" id="UP001344632">
    <property type="component" value="Unassembled WGS sequence"/>
</dbReference>
<dbReference type="EMBL" id="JARLKZ010000005">
    <property type="protein sequence ID" value="MEC0239647.1"/>
    <property type="molecule type" value="Genomic_DNA"/>
</dbReference>
<protein>
    <submittedName>
        <fullName evidence="3">SDR family oxidoreductase</fullName>
    </submittedName>
</protein>
<dbReference type="PRINTS" id="PR00081">
    <property type="entry name" value="GDHRDH"/>
</dbReference>
<proteinExistence type="inferred from homology"/>
<comment type="similarity">
    <text evidence="1">Belongs to the short-chain dehydrogenases/reductases (SDR) family.</text>
</comment>
<dbReference type="InterPro" id="IPR002347">
    <property type="entry name" value="SDR_fam"/>
</dbReference>
<evidence type="ECO:0000313" key="3">
    <source>
        <dbReference type="EMBL" id="MEC0239647.1"/>
    </source>
</evidence>
<gene>
    <name evidence="3" type="ORF">P4H66_07210</name>
</gene>